<protein>
    <submittedName>
        <fullName evidence="2">NAD-dependent epimerase/dehydratase</fullName>
    </submittedName>
</protein>
<dbReference type="KEGG" id="gca:Galf_2691"/>
<sequence length="285" mass="31786">MKRILITGCGDIARRTIPLLTRRYRVYALIRNPVYGEHLRKLGAIPVTGDLDDRQSLSRIKGVADTVLHFAPPSPKGSTDTRTRNLLSVLSAGSCPHRLVYISTSGVYGDCHGAQIDETRAVNPASMRGKLRVDAERQIRAWAKANRVNANILRVPGIYAADRLPLDRLKAGAPAIANDEDSYSNHIHAEDLARIAVAALLRGKPCRIYHATDDDEMKMGDYFDAVADGTHLPRAPRLSRAEVKIAVSPMMWSFMNESRRLSNTRMKRELKVVLRYPTLNAFFNT</sequence>
<proteinExistence type="predicted"/>
<gene>
    <name evidence="2" type="ordered locus">Galf_2691</name>
</gene>
<evidence type="ECO:0000313" key="2">
    <source>
        <dbReference type="EMBL" id="ADL56687.1"/>
    </source>
</evidence>
<dbReference type="InterPro" id="IPR051783">
    <property type="entry name" value="NAD(P)-dependent_oxidoreduct"/>
</dbReference>
<name>D9SD89_GALCS</name>
<dbReference type="EMBL" id="CP002159">
    <property type="protein sequence ID" value="ADL56687.1"/>
    <property type="molecule type" value="Genomic_DNA"/>
</dbReference>
<dbReference type="OrthoDB" id="9808276at2"/>
<dbReference type="STRING" id="395494.Galf_2691"/>
<dbReference type="RefSeq" id="WP_013294606.1">
    <property type="nucleotide sequence ID" value="NC_014394.1"/>
</dbReference>
<dbReference type="SUPFAM" id="SSF51735">
    <property type="entry name" value="NAD(P)-binding Rossmann-fold domains"/>
    <property type="match status" value="1"/>
</dbReference>
<dbReference type="AlphaFoldDB" id="D9SD89"/>
<evidence type="ECO:0000259" key="1">
    <source>
        <dbReference type="Pfam" id="PF01370"/>
    </source>
</evidence>
<accession>D9SD89</accession>
<dbReference type="eggNOG" id="COG0451">
    <property type="taxonomic scope" value="Bacteria"/>
</dbReference>
<dbReference type="InterPro" id="IPR036291">
    <property type="entry name" value="NAD(P)-bd_dom_sf"/>
</dbReference>
<dbReference type="InterPro" id="IPR001509">
    <property type="entry name" value="Epimerase_deHydtase"/>
</dbReference>
<evidence type="ECO:0000313" key="3">
    <source>
        <dbReference type="Proteomes" id="UP000001235"/>
    </source>
</evidence>
<organism evidence="2 3">
    <name type="scientific">Gallionella capsiferriformans (strain ES-2)</name>
    <name type="common">Gallionella ferruginea capsiferriformans (strain ES-2)</name>
    <dbReference type="NCBI Taxonomy" id="395494"/>
    <lineage>
        <taxon>Bacteria</taxon>
        <taxon>Pseudomonadati</taxon>
        <taxon>Pseudomonadota</taxon>
        <taxon>Betaproteobacteria</taxon>
        <taxon>Nitrosomonadales</taxon>
        <taxon>Gallionellaceae</taxon>
        <taxon>Gallionella</taxon>
    </lineage>
</organism>
<feature type="domain" description="NAD-dependent epimerase/dehydratase" evidence="1">
    <location>
        <begin position="4"/>
        <end position="205"/>
    </location>
</feature>
<reference evidence="2 3" key="1">
    <citation type="submission" date="2010-08" db="EMBL/GenBank/DDBJ databases">
        <title>Complete sequence of Gallionella capsiferriformans ES-2.</title>
        <authorList>
            <consortium name="US DOE Joint Genome Institute"/>
            <person name="Lucas S."/>
            <person name="Copeland A."/>
            <person name="Lapidus A."/>
            <person name="Cheng J.-F."/>
            <person name="Bruce D."/>
            <person name="Goodwin L."/>
            <person name="Pitluck S."/>
            <person name="Chertkov O."/>
            <person name="Davenport K.W."/>
            <person name="Detter J.C."/>
            <person name="Han C."/>
            <person name="Tapia R."/>
            <person name="Land M."/>
            <person name="Hauser L."/>
            <person name="Chang Y.-J."/>
            <person name="Jeffries C."/>
            <person name="Kyrpides N."/>
            <person name="Ivanova N."/>
            <person name="Mikhailova N."/>
            <person name="Shelobolina E.S."/>
            <person name="Picardal F."/>
            <person name="Roden E."/>
            <person name="Emerson D."/>
            <person name="Woyke T."/>
        </authorList>
    </citation>
    <scope>NUCLEOTIDE SEQUENCE [LARGE SCALE GENOMIC DNA]</scope>
    <source>
        <strain evidence="2 3">ES-2</strain>
    </source>
</reference>
<dbReference type="PANTHER" id="PTHR48079">
    <property type="entry name" value="PROTEIN YEEZ"/>
    <property type="match status" value="1"/>
</dbReference>
<dbReference type="CDD" id="cd05266">
    <property type="entry name" value="SDR_a4"/>
    <property type="match status" value="1"/>
</dbReference>
<keyword evidence="3" id="KW-1185">Reference proteome</keyword>
<dbReference type="GO" id="GO:0004029">
    <property type="term" value="F:aldehyde dehydrogenase (NAD+) activity"/>
    <property type="evidence" value="ECO:0007669"/>
    <property type="project" value="TreeGrafter"/>
</dbReference>
<dbReference type="Pfam" id="PF01370">
    <property type="entry name" value="Epimerase"/>
    <property type="match status" value="1"/>
</dbReference>
<dbReference type="Gene3D" id="3.40.50.720">
    <property type="entry name" value="NAD(P)-binding Rossmann-like Domain"/>
    <property type="match status" value="1"/>
</dbReference>
<dbReference type="HOGENOM" id="CLU_007383_11_4_4"/>
<dbReference type="GO" id="GO:0005737">
    <property type="term" value="C:cytoplasm"/>
    <property type="evidence" value="ECO:0007669"/>
    <property type="project" value="TreeGrafter"/>
</dbReference>
<dbReference type="Proteomes" id="UP000001235">
    <property type="component" value="Chromosome"/>
</dbReference>
<dbReference type="PANTHER" id="PTHR48079:SF6">
    <property type="entry name" value="NAD(P)-BINDING DOMAIN-CONTAINING PROTEIN-RELATED"/>
    <property type="match status" value="1"/>
</dbReference>